<protein>
    <submittedName>
        <fullName evidence="1">Uncharacterized protein</fullName>
    </submittedName>
</protein>
<accession>A0A7S3JTF3</accession>
<evidence type="ECO:0000313" key="1">
    <source>
        <dbReference type="EMBL" id="CAE0364486.1"/>
    </source>
</evidence>
<dbReference type="InterPro" id="IPR015943">
    <property type="entry name" value="WD40/YVTN_repeat-like_dom_sf"/>
</dbReference>
<dbReference type="Gene3D" id="2.130.10.10">
    <property type="entry name" value="YVTN repeat-like/Quinoprotein amine dehydrogenase"/>
    <property type="match status" value="1"/>
</dbReference>
<dbReference type="InterPro" id="IPR036322">
    <property type="entry name" value="WD40_repeat_dom_sf"/>
</dbReference>
<dbReference type="AlphaFoldDB" id="A0A7S3JTF3"/>
<sequence>MIVLARGERLQIVRCRDGMILTELQCPGACGGASAITAQSRILLVAAHTSESILRFWRVPIPWPTVPSISTNEKIMTTVSALTFSNHLLAVVVKKGILILDTHNDLQCVAKIAEEFHIRSCAWLPDGNTLALVGPKGLQVWERNKEREFRQQPVPLGQSADFRAIATCGDNTFVITVDASLELHNNNKFNKNDELSEQRINEPSNDQINISFSSVRGEKTLSGYGGGSIPNFFLLNQPAQEATTFEKRSSRPSLVRLERRETCWSLSNLPLSENLPVGILDLLAIDLKSLDIFVSSSFASLITRISPGGALQIVDLTQPEGPSLRIRGLTLQKGKPSALVAIADQEPVYLGSRKSHLTQLFWYDDFLQVPFSRREIDENTDIFKKENFTMNPIFSPPAVQDDDDEDSASLLSMCKHIDKRFDAFEAKLDNLLASVPPGSKLRALQLYVDRRFCAIEAKLDALLLSAATTSTLLRK</sequence>
<dbReference type="SUPFAM" id="SSF50978">
    <property type="entry name" value="WD40 repeat-like"/>
    <property type="match status" value="1"/>
</dbReference>
<reference evidence="1" key="1">
    <citation type="submission" date="2021-01" db="EMBL/GenBank/DDBJ databases">
        <authorList>
            <person name="Corre E."/>
            <person name="Pelletier E."/>
            <person name="Niang G."/>
            <person name="Scheremetjew M."/>
            <person name="Finn R."/>
            <person name="Kale V."/>
            <person name="Holt S."/>
            <person name="Cochrane G."/>
            <person name="Meng A."/>
            <person name="Brown T."/>
            <person name="Cohen L."/>
        </authorList>
    </citation>
    <scope>NUCLEOTIDE SEQUENCE</scope>
    <source>
        <strain evidence="1">CCMP1510</strain>
    </source>
</reference>
<proteinExistence type="predicted"/>
<dbReference type="EMBL" id="HBIJ01007416">
    <property type="protein sequence ID" value="CAE0364486.1"/>
    <property type="molecule type" value="Transcribed_RNA"/>
</dbReference>
<name>A0A7S3JTF3_9STRA</name>
<gene>
    <name evidence="1" type="ORF">ALAG00032_LOCUS5227</name>
</gene>
<organism evidence="1">
    <name type="scientific">Aureoumbra lagunensis</name>
    <dbReference type="NCBI Taxonomy" id="44058"/>
    <lineage>
        <taxon>Eukaryota</taxon>
        <taxon>Sar</taxon>
        <taxon>Stramenopiles</taxon>
        <taxon>Ochrophyta</taxon>
        <taxon>Pelagophyceae</taxon>
        <taxon>Pelagomonadales</taxon>
        <taxon>Aureoumbra</taxon>
    </lineage>
</organism>